<accession>A0A2P2PXT4</accession>
<sequence>MWVFFRCSFIRFYVNRKQNKKGNVCSNLNGF</sequence>
<dbReference type="EMBL" id="GGEC01079064">
    <property type="protein sequence ID" value="MBX59548.1"/>
    <property type="molecule type" value="Transcribed_RNA"/>
</dbReference>
<proteinExistence type="predicted"/>
<name>A0A2P2PXT4_RHIMU</name>
<reference evidence="1" key="1">
    <citation type="submission" date="2018-02" db="EMBL/GenBank/DDBJ databases">
        <title>Rhizophora mucronata_Transcriptome.</title>
        <authorList>
            <person name="Meera S.P."/>
            <person name="Sreeshan A."/>
            <person name="Augustine A."/>
        </authorList>
    </citation>
    <scope>NUCLEOTIDE SEQUENCE</scope>
    <source>
        <tissue evidence="1">Leaf</tissue>
    </source>
</reference>
<protein>
    <submittedName>
        <fullName evidence="1">Uncharacterized protein</fullName>
    </submittedName>
</protein>
<evidence type="ECO:0000313" key="1">
    <source>
        <dbReference type="EMBL" id="MBX59548.1"/>
    </source>
</evidence>
<organism evidence="1">
    <name type="scientific">Rhizophora mucronata</name>
    <name type="common">Asiatic mangrove</name>
    <dbReference type="NCBI Taxonomy" id="61149"/>
    <lineage>
        <taxon>Eukaryota</taxon>
        <taxon>Viridiplantae</taxon>
        <taxon>Streptophyta</taxon>
        <taxon>Embryophyta</taxon>
        <taxon>Tracheophyta</taxon>
        <taxon>Spermatophyta</taxon>
        <taxon>Magnoliopsida</taxon>
        <taxon>eudicotyledons</taxon>
        <taxon>Gunneridae</taxon>
        <taxon>Pentapetalae</taxon>
        <taxon>rosids</taxon>
        <taxon>fabids</taxon>
        <taxon>Malpighiales</taxon>
        <taxon>Rhizophoraceae</taxon>
        <taxon>Rhizophora</taxon>
    </lineage>
</organism>
<dbReference type="AlphaFoldDB" id="A0A2P2PXT4"/>